<accession>A0ABN7UPR5</accession>
<dbReference type="EMBL" id="CAJVQB010004877">
    <property type="protein sequence ID" value="CAG8647981.1"/>
    <property type="molecule type" value="Genomic_DNA"/>
</dbReference>
<proteinExistence type="predicted"/>
<name>A0ABN7UPR5_GIGMA</name>
<keyword evidence="2" id="KW-1185">Reference proteome</keyword>
<gene>
    <name evidence="1" type="ORF">GMARGA_LOCUS9202</name>
</gene>
<protein>
    <submittedName>
        <fullName evidence="1">19904_t:CDS:1</fullName>
    </submittedName>
</protein>
<dbReference type="Proteomes" id="UP000789901">
    <property type="component" value="Unassembled WGS sequence"/>
</dbReference>
<evidence type="ECO:0000313" key="1">
    <source>
        <dbReference type="EMBL" id="CAG8647981.1"/>
    </source>
</evidence>
<reference evidence="1 2" key="1">
    <citation type="submission" date="2021-06" db="EMBL/GenBank/DDBJ databases">
        <authorList>
            <person name="Kallberg Y."/>
            <person name="Tangrot J."/>
            <person name="Rosling A."/>
        </authorList>
    </citation>
    <scope>NUCLEOTIDE SEQUENCE [LARGE SCALE GENOMIC DNA]</scope>
    <source>
        <strain evidence="1 2">120-4 pot B 10/14</strain>
    </source>
</reference>
<organism evidence="1 2">
    <name type="scientific">Gigaspora margarita</name>
    <dbReference type="NCBI Taxonomy" id="4874"/>
    <lineage>
        <taxon>Eukaryota</taxon>
        <taxon>Fungi</taxon>
        <taxon>Fungi incertae sedis</taxon>
        <taxon>Mucoromycota</taxon>
        <taxon>Glomeromycotina</taxon>
        <taxon>Glomeromycetes</taxon>
        <taxon>Diversisporales</taxon>
        <taxon>Gigasporaceae</taxon>
        <taxon>Gigaspora</taxon>
    </lineage>
</organism>
<sequence length="101" mass="11725">MEDLTNEELESGLEYLIEIVKRTKNINQQPKDQPALPIKQKAYRTSSIEKEFLETKIVRMLNALPREVNALISPIPLAMYSKLQESVLQFIEILLEDVLRI</sequence>
<comment type="caution">
    <text evidence="1">The sequence shown here is derived from an EMBL/GenBank/DDBJ whole genome shotgun (WGS) entry which is preliminary data.</text>
</comment>
<evidence type="ECO:0000313" key="2">
    <source>
        <dbReference type="Proteomes" id="UP000789901"/>
    </source>
</evidence>